<accession>A0A7J9FHX0</accession>
<evidence type="ECO:0000259" key="9">
    <source>
        <dbReference type="Pfam" id="PF01095"/>
    </source>
</evidence>
<dbReference type="Pfam" id="PF01095">
    <property type="entry name" value="Pectinesterase"/>
    <property type="match status" value="1"/>
</dbReference>
<dbReference type="InterPro" id="IPR011050">
    <property type="entry name" value="Pectin_lyase_fold/virulence"/>
</dbReference>
<evidence type="ECO:0000256" key="6">
    <source>
        <dbReference type="ARBA" id="ARBA00047928"/>
    </source>
</evidence>
<keyword evidence="5 8" id="KW-0063">Aspartyl esterase</keyword>
<dbReference type="EMBL" id="JABEZW010216553">
    <property type="protein sequence ID" value="MBA0784837.1"/>
    <property type="molecule type" value="Genomic_DNA"/>
</dbReference>
<gene>
    <name evidence="10" type="ORF">Gotri_025228</name>
</gene>
<dbReference type="Gene3D" id="2.160.20.10">
    <property type="entry name" value="Single-stranded right-handed beta-helix, Pectin lyase-like"/>
    <property type="match status" value="1"/>
</dbReference>
<dbReference type="InterPro" id="IPR000070">
    <property type="entry name" value="Pectinesterase_cat"/>
</dbReference>
<reference evidence="10 11" key="1">
    <citation type="journal article" date="2019" name="Genome Biol. Evol.">
        <title>Insights into the evolution of the New World diploid cottons (Gossypium, subgenus Houzingenia) based on genome sequencing.</title>
        <authorList>
            <person name="Grover C.E."/>
            <person name="Arick M.A. 2nd"/>
            <person name="Thrash A."/>
            <person name="Conover J.L."/>
            <person name="Sanders W.S."/>
            <person name="Peterson D.G."/>
            <person name="Frelichowski J.E."/>
            <person name="Scheffler J.A."/>
            <person name="Scheffler B.E."/>
            <person name="Wendel J.F."/>
        </authorList>
    </citation>
    <scope>NUCLEOTIDE SEQUENCE [LARGE SCALE GENOMIC DNA]</scope>
    <source>
        <strain evidence="10">8</strain>
        <tissue evidence="10">Leaf</tissue>
    </source>
</reference>
<dbReference type="PANTHER" id="PTHR31321:SF87">
    <property type="entry name" value="PECTINESTERASE 63-RELATED"/>
    <property type="match status" value="1"/>
</dbReference>
<dbReference type="GO" id="GO:0030599">
    <property type="term" value="F:pectinesterase activity"/>
    <property type="evidence" value="ECO:0007669"/>
    <property type="project" value="UniProtKB-UniRule"/>
</dbReference>
<dbReference type="PANTHER" id="PTHR31321">
    <property type="entry name" value="ACYL-COA THIOESTER HYDROLASE YBHC-RELATED"/>
    <property type="match status" value="1"/>
</dbReference>
<protein>
    <recommendedName>
        <fullName evidence="3 8">Pectinesterase</fullName>
        <ecNumber evidence="3 8">3.1.1.11</ecNumber>
    </recommendedName>
</protein>
<dbReference type="SUPFAM" id="SSF51126">
    <property type="entry name" value="Pectin lyase-like"/>
    <property type="match status" value="1"/>
</dbReference>
<evidence type="ECO:0000256" key="7">
    <source>
        <dbReference type="PROSITE-ProRule" id="PRU10040"/>
    </source>
</evidence>
<dbReference type="EC" id="3.1.1.11" evidence="3 8"/>
<keyword evidence="11" id="KW-1185">Reference proteome</keyword>
<evidence type="ECO:0000256" key="3">
    <source>
        <dbReference type="ARBA" id="ARBA00013229"/>
    </source>
</evidence>
<dbReference type="InterPro" id="IPR033131">
    <property type="entry name" value="Pectinesterase_Asp_AS"/>
</dbReference>
<feature type="active site" evidence="7">
    <location>
        <position position="45"/>
    </location>
</feature>
<evidence type="ECO:0000256" key="4">
    <source>
        <dbReference type="ARBA" id="ARBA00022801"/>
    </source>
</evidence>
<keyword evidence="4 8" id="KW-0378">Hydrolase</keyword>
<dbReference type="UniPathway" id="UPA00545">
    <property type="reaction ID" value="UER00823"/>
</dbReference>
<evidence type="ECO:0000256" key="1">
    <source>
        <dbReference type="ARBA" id="ARBA00005184"/>
    </source>
</evidence>
<evidence type="ECO:0000313" key="10">
    <source>
        <dbReference type="EMBL" id="MBA0784837.1"/>
    </source>
</evidence>
<feature type="non-terminal residue" evidence="10">
    <location>
        <position position="1"/>
    </location>
</feature>
<evidence type="ECO:0000256" key="2">
    <source>
        <dbReference type="ARBA" id="ARBA00008891"/>
    </source>
</evidence>
<organism evidence="10 11">
    <name type="scientific">Gossypium trilobum</name>
    <dbReference type="NCBI Taxonomy" id="34281"/>
    <lineage>
        <taxon>Eukaryota</taxon>
        <taxon>Viridiplantae</taxon>
        <taxon>Streptophyta</taxon>
        <taxon>Embryophyta</taxon>
        <taxon>Tracheophyta</taxon>
        <taxon>Spermatophyta</taxon>
        <taxon>Magnoliopsida</taxon>
        <taxon>eudicotyledons</taxon>
        <taxon>Gunneridae</taxon>
        <taxon>Pentapetalae</taxon>
        <taxon>rosids</taxon>
        <taxon>malvids</taxon>
        <taxon>Malvales</taxon>
        <taxon>Malvaceae</taxon>
        <taxon>Malvoideae</taxon>
        <taxon>Gossypium</taxon>
    </lineage>
</organism>
<feature type="domain" description="Pectinesterase catalytic" evidence="9">
    <location>
        <begin position="1"/>
        <end position="181"/>
    </location>
</feature>
<evidence type="ECO:0000256" key="8">
    <source>
        <dbReference type="RuleBase" id="RU000589"/>
    </source>
</evidence>
<comment type="catalytic activity">
    <reaction evidence="6 8">
        <text>[(1-&gt;4)-alpha-D-galacturonosyl methyl ester](n) + n H2O = [(1-&gt;4)-alpha-D-galacturonosyl](n) + n methanol + n H(+)</text>
        <dbReference type="Rhea" id="RHEA:22380"/>
        <dbReference type="Rhea" id="RHEA-COMP:14570"/>
        <dbReference type="Rhea" id="RHEA-COMP:14573"/>
        <dbReference type="ChEBI" id="CHEBI:15377"/>
        <dbReference type="ChEBI" id="CHEBI:15378"/>
        <dbReference type="ChEBI" id="CHEBI:17790"/>
        <dbReference type="ChEBI" id="CHEBI:140522"/>
        <dbReference type="ChEBI" id="CHEBI:140523"/>
        <dbReference type="EC" id="3.1.1.11"/>
    </reaction>
</comment>
<dbReference type="GO" id="GO:0045490">
    <property type="term" value="P:pectin catabolic process"/>
    <property type="evidence" value="ECO:0007669"/>
    <property type="project" value="UniProtKB-UniRule"/>
</dbReference>
<dbReference type="AlphaFoldDB" id="A0A7J9FHX0"/>
<evidence type="ECO:0000256" key="5">
    <source>
        <dbReference type="ARBA" id="ARBA00023085"/>
    </source>
</evidence>
<comment type="similarity">
    <text evidence="2">Belongs to the pectinesterase family.</text>
</comment>
<dbReference type="Proteomes" id="UP000593568">
    <property type="component" value="Unassembled WGS sequence"/>
</dbReference>
<evidence type="ECO:0000313" key="11">
    <source>
        <dbReference type="Proteomes" id="UP000593568"/>
    </source>
</evidence>
<sequence>QAVVVRVSDDRSAFYNRKIIGLQDTLCDDRGNYFFKDCHIRGTVDFIFGSRTSLYLNSKIFVEGDLEGDPKMAVITAQARESSSEDTGYSFVHGRIIGIAKDIFLGTAWKSSLRVVYSYTEMDEIVHPGGWSSDHQPERAETVYYGEYKCTGKGATPATRKKFVKQLSGAEAEPFLVLDYVE</sequence>
<dbReference type="InterPro" id="IPR012334">
    <property type="entry name" value="Pectin_lyas_fold"/>
</dbReference>
<dbReference type="PROSITE" id="PS00503">
    <property type="entry name" value="PECTINESTERASE_2"/>
    <property type="match status" value="1"/>
</dbReference>
<name>A0A7J9FHX0_9ROSI</name>
<comment type="pathway">
    <text evidence="1 8">Glycan metabolism; pectin degradation; 2-dehydro-3-deoxy-D-gluconate from pectin: step 1/5.</text>
</comment>
<feature type="non-terminal residue" evidence="10">
    <location>
        <position position="182"/>
    </location>
</feature>
<proteinExistence type="inferred from homology"/>
<dbReference type="GO" id="GO:0042545">
    <property type="term" value="P:cell wall modification"/>
    <property type="evidence" value="ECO:0007669"/>
    <property type="project" value="UniProtKB-UniRule"/>
</dbReference>
<comment type="caution">
    <text evidence="10">The sequence shown here is derived from an EMBL/GenBank/DDBJ whole genome shotgun (WGS) entry which is preliminary data.</text>
</comment>